<feature type="signal peptide" evidence="2">
    <location>
        <begin position="1"/>
        <end position="25"/>
    </location>
</feature>
<dbReference type="OrthoDB" id="912978at2759"/>
<evidence type="ECO:0000256" key="1">
    <source>
        <dbReference type="SAM" id="MobiDB-lite"/>
    </source>
</evidence>
<organism evidence="4 5">
    <name type="scientific">Arabidopsis suecica</name>
    <name type="common">Swedish thale-cress</name>
    <name type="synonym">Cardaminopsis suecica</name>
    <dbReference type="NCBI Taxonomy" id="45249"/>
    <lineage>
        <taxon>Eukaryota</taxon>
        <taxon>Viridiplantae</taxon>
        <taxon>Streptophyta</taxon>
        <taxon>Embryophyta</taxon>
        <taxon>Tracheophyta</taxon>
        <taxon>Spermatophyta</taxon>
        <taxon>Magnoliopsida</taxon>
        <taxon>eudicotyledons</taxon>
        <taxon>Gunneridae</taxon>
        <taxon>Pentapetalae</taxon>
        <taxon>rosids</taxon>
        <taxon>malvids</taxon>
        <taxon>Brassicales</taxon>
        <taxon>Brassicaceae</taxon>
        <taxon>Camelineae</taxon>
        <taxon>Arabidopsis</taxon>
    </lineage>
</organism>
<feature type="chain" id="PRO_5035744851" evidence="2">
    <location>
        <begin position="26"/>
        <end position="693"/>
    </location>
</feature>
<dbReference type="PANTHER" id="PTHR48258">
    <property type="entry name" value="DUF4218 DOMAIN-CONTAINING PROTEIN-RELATED"/>
    <property type="match status" value="1"/>
</dbReference>
<dbReference type="AlphaFoldDB" id="A0A8T2CX57"/>
<dbReference type="InterPro" id="IPR004242">
    <property type="entry name" value="Transposase_21"/>
</dbReference>
<sequence length="693" mass="78609">MYKVVVYVLTLSLLLFFGLPNTTLARVQYESPSSRKEIGKGVWDQKVFNEIKIKVGGSDSERALGCARKEIGKGVHAQKVFNEIKIAVGGSDSVRAHSKDHEIHEYPYVDMVNDAFRYNVGYDDNFHQDGSYQNVEEPARNHSKKFYDLLEGAQSQSQLSLAARLMQNKSHKTAPAMRWHVEHQSKEGEMNHPSDAAEWRYFQEKNPQFAEKPRNVYLGLCTDGFNPFGMSRNHSLWLVILTPYNLPLDGPSTINCLVQFAWKVPSLFIYLMEGRRAGLIVTEDFFLMVIHYRGTKKDFLKGRDASKEYPPESLTGEQVYYERLDGVNPPKTIDVGEKNFLDNIMNTLMSVKGKSKDNIMSRLDIAKFCSRPALHLDSKDGYSSDLASCVDMESDKFSCMKSHDYHVFMKQLLPFIFSELLDCNVHLALSGYILERSFSISYLGSRDCPWTFEQGENYADSSNEADFYGVLNDIIELEYEGMVNLRITLFKCNWYDPKVGRGTRRSHGGVVDVLSSRKYIKYEPFILGGAVGKTGQYWLAELEGDTPTVSDGASRPRELTTEEYTAIFLQSTEKDARGNPYGIGSLKDTLVSGKRKQPGDSSSFQALEKQLKDAHRKTEEQAANNERREFEVATREAEQAPIAAEQKDKLEHLSLVEKYLRQSDPHFLDFMASQSSSAETTEPLSNTLPEKDP</sequence>
<comment type="caution">
    <text evidence="4">The sequence shown here is derived from an EMBL/GenBank/DDBJ whole genome shotgun (WGS) entry which is preliminary data.</text>
</comment>
<protein>
    <submittedName>
        <fullName evidence="4">Putative transposase Ptta/En/Spm plant</fullName>
    </submittedName>
</protein>
<dbReference type="PANTHER" id="PTHR48258:SF4">
    <property type="entry name" value="DUF4216 DOMAIN-CONTAINING PROTEIN"/>
    <property type="match status" value="1"/>
</dbReference>
<evidence type="ECO:0000256" key="2">
    <source>
        <dbReference type="SAM" id="SignalP"/>
    </source>
</evidence>
<dbReference type="Proteomes" id="UP000694251">
    <property type="component" value="Chromosome 6"/>
</dbReference>
<evidence type="ECO:0000259" key="3">
    <source>
        <dbReference type="Pfam" id="PF13952"/>
    </source>
</evidence>
<gene>
    <name evidence="4" type="ORF">ISN44_As06g035630</name>
</gene>
<evidence type="ECO:0000313" key="5">
    <source>
        <dbReference type="Proteomes" id="UP000694251"/>
    </source>
</evidence>
<dbReference type="InterPro" id="IPR025312">
    <property type="entry name" value="DUF4216"/>
</dbReference>
<reference evidence="4 5" key="1">
    <citation type="submission" date="2020-12" db="EMBL/GenBank/DDBJ databases">
        <title>Concerted genomic and epigenomic changes stabilize Arabidopsis allopolyploids.</title>
        <authorList>
            <person name="Chen Z."/>
        </authorList>
    </citation>
    <scope>NUCLEOTIDE SEQUENCE [LARGE SCALE GENOMIC DNA]</scope>
    <source>
        <strain evidence="4">As9502</strain>
        <tissue evidence="4">Leaf</tissue>
    </source>
</reference>
<keyword evidence="5" id="KW-1185">Reference proteome</keyword>
<dbReference type="EMBL" id="JAEFBJ010000006">
    <property type="protein sequence ID" value="KAG7599381.1"/>
    <property type="molecule type" value="Genomic_DNA"/>
</dbReference>
<name>A0A8T2CX57_ARASU</name>
<feature type="region of interest" description="Disordered" evidence="1">
    <location>
        <begin position="609"/>
        <end position="647"/>
    </location>
</feature>
<feature type="region of interest" description="Disordered" evidence="1">
    <location>
        <begin position="670"/>
        <end position="693"/>
    </location>
</feature>
<keyword evidence="2" id="KW-0732">Signal</keyword>
<proteinExistence type="predicted"/>
<accession>A0A8T2CX57</accession>
<feature type="domain" description="DUF4216" evidence="3">
    <location>
        <begin position="475"/>
        <end position="527"/>
    </location>
</feature>
<dbReference type="Pfam" id="PF13952">
    <property type="entry name" value="DUF4216"/>
    <property type="match status" value="1"/>
</dbReference>
<dbReference type="Pfam" id="PF02992">
    <property type="entry name" value="Transposase_21"/>
    <property type="match status" value="1"/>
</dbReference>
<evidence type="ECO:0000313" key="4">
    <source>
        <dbReference type="EMBL" id="KAG7599381.1"/>
    </source>
</evidence>
<feature type="compositionally biased region" description="Polar residues" evidence="1">
    <location>
        <begin position="672"/>
        <end position="693"/>
    </location>
</feature>
<feature type="compositionally biased region" description="Basic and acidic residues" evidence="1">
    <location>
        <begin position="609"/>
        <end position="638"/>
    </location>
</feature>